<keyword evidence="2" id="KW-0472">Membrane</keyword>
<feature type="transmembrane region" description="Helical" evidence="2">
    <location>
        <begin position="70"/>
        <end position="96"/>
    </location>
</feature>
<dbReference type="EMBL" id="JAERRA010000001">
    <property type="protein sequence ID" value="MBL0719271.1"/>
    <property type="molecule type" value="Genomic_DNA"/>
</dbReference>
<dbReference type="NCBIfam" id="NF040894">
    <property type="entry name" value="puhB_PGC"/>
    <property type="match status" value="1"/>
</dbReference>
<name>A0A9X0XD20_9BURK</name>
<feature type="domain" description="YdbS-like PH" evidence="3">
    <location>
        <begin position="97"/>
        <end position="185"/>
    </location>
</feature>
<dbReference type="InterPro" id="IPR054839">
    <property type="entry name" value="puhB_PGC"/>
</dbReference>
<protein>
    <submittedName>
        <fullName evidence="4">PH domain-containing protein</fullName>
    </submittedName>
</protein>
<keyword evidence="2" id="KW-1133">Transmembrane helix</keyword>
<feature type="transmembrane region" description="Helical" evidence="2">
    <location>
        <begin position="45"/>
        <end position="64"/>
    </location>
</feature>
<keyword evidence="2" id="KW-0812">Transmembrane</keyword>
<dbReference type="Pfam" id="PF03703">
    <property type="entry name" value="bPH_2"/>
    <property type="match status" value="1"/>
</dbReference>
<evidence type="ECO:0000313" key="5">
    <source>
        <dbReference type="Proteomes" id="UP000643207"/>
    </source>
</evidence>
<feature type="region of interest" description="Disordered" evidence="1">
    <location>
        <begin position="205"/>
        <end position="228"/>
    </location>
</feature>
<organism evidence="4 5">
    <name type="scientific">Aquariibacter lacus</name>
    <dbReference type="NCBI Taxonomy" id="2801332"/>
    <lineage>
        <taxon>Bacteria</taxon>
        <taxon>Pseudomonadati</taxon>
        <taxon>Pseudomonadota</taxon>
        <taxon>Betaproteobacteria</taxon>
        <taxon>Burkholderiales</taxon>
        <taxon>Sphaerotilaceae</taxon>
        <taxon>Aquariibacter</taxon>
    </lineage>
</organism>
<comment type="caution">
    <text evidence="4">The sequence shown here is derived from an EMBL/GenBank/DDBJ whole genome shotgun (WGS) entry which is preliminary data.</text>
</comment>
<reference evidence="4 5" key="1">
    <citation type="submission" date="2021-01" db="EMBL/GenBank/DDBJ databases">
        <title>Piscinibacter sp. Jin2 Genome sequencing and assembly.</title>
        <authorList>
            <person name="Kim I."/>
        </authorList>
    </citation>
    <scope>NUCLEOTIDE SEQUENCE [LARGE SCALE GENOMIC DNA]</scope>
    <source>
        <strain evidence="4 5">Jin2</strain>
    </source>
</reference>
<dbReference type="Proteomes" id="UP000643207">
    <property type="component" value="Unassembled WGS sequence"/>
</dbReference>
<evidence type="ECO:0000256" key="2">
    <source>
        <dbReference type="SAM" id="Phobius"/>
    </source>
</evidence>
<dbReference type="AlphaFoldDB" id="A0A9X0XD20"/>
<keyword evidence="5" id="KW-1185">Reference proteome</keyword>
<gene>
    <name evidence="4" type="ORF">JI742_05140</name>
</gene>
<sequence length="228" mass="24504">MTPHQHEFEAAPGLPETLPSDERILWQGAPDAGQLARRVFHLPKVAAYFAVLIGLQAMHLAEQIGPTGELLLALVPALALATLGLGLLGLWCWMTARTTLYTLTNRRVVMRIGIVLTLTLNLPLRVLAGASLRELPKGYGDLPLALPDNARIAWLHLWPHARPWAYARAQPTLRCIPQVTAVAAQLTEAWRAAALADPAQRAAAAAAPALRPEPESSPLGGAFAGQRS</sequence>
<feature type="transmembrane region" description="Helical" evidence="2">
    <location>
        <begin position="108"/>
        <end position="128"/>
    </location>
</feature>
<accession>A0A9X0XD20</accession>
<evidence type="ECO:0000256" key="1">
    <source>
        <dbReference type="SAM" id="MobiDB-lite"/>
    </source>
</evidence>
<evidence type="ECO:0000313" key="4">
    <source>
        <dbReference type="EMBL" id="MBL0719271.1"/>
    </source>
</evidence>
<dbReference type="InterPro" id="IPR005182">
    <property type="entry name" value="YdbS-like_PH"/>
</dbReference>
<evidence type="ECO:0000259" key="3">
    <source>
        <dbReference type="Pfam" id="PF03703"/>
    </source>
</evidence>
<proteinExistence type="predicted"/>